<dbReference type="CDD" id="cd08500">
    <property type="entry name" value="PBP2_NikA_DppA_OppA_like_4"/>
    <property type="match status" value="1"/>
</dbReference>
<dbReference type="RefSeq" id="WP_109870198.1">
    <property type="nucleotide sequence ID" value="NZ_QGNA01000002.1"/>
</dbReference>
<dbReference type="EMBL" id="QGNA01000002">
    <property type="protein sequence ID" value="PWS37088.1"/>
    <property type="molecule type" value="Genomic_DNA"/>
</dbReference>
<evidence type="ECO:0000259" key="4">
    <source>
        <dbReference type="Pfam" id="PF00496"/>
    </source>
</evidence>
<feature type="signal peptide" evidence="3">
    <location>
        <begin position="1"/>
        <end position="26"/>
    </location>
</feature>
<evidence type="ECO:0000256" key="1">
    <source>
        <dbReference type="ARBA" id="ARBA00004418"/>
    </source>
</evidence>
<dbReference type="PANTHER" id="PTHR30290:SF62">
    <property type="entry name" value="OLIGOPEPTIDE ABC TRANSPORTER, PERIPLASMIC OLIGOPEPTIDE-BINDING PROTEIN"/>
    <property type="match status" value="1"/>
</dbReference>
<dbReference type="InterPro" id="IPR039424">
    <property type="entry name" value="SBP_5"/>
</dbReference>
<reference evidence="6" key="1">
    <citation type="submission" date="2018-05" db="EMBL/GenBank/DDBJ databases">
        <authorList>
            <person name="Du Z."/>
            <person name="Wang X."/>
        </authorList>
    </citation>
    <scope>NUCLEOTIDE SEQUENCE [LARGE SCALE GENOMIC DNA]</scope>
    <source>
        <strain evidence="6">CQN31</strain>
    </source>
</reference>
<dbReference type="GO" id="GO:1904680">
    <property type="term" value="F:peptide transmembrane transporter activity"/>
    <property type="evidence" value="ECO:0007669"/>
    <property type="project" value="TreeGrafter"/>
</dbReference>
<comment type="similarity">
    <text evidence="2">Belongs to the bacterial solute-binding protein 5 family.</text>
</comment>
<feature type="chain" id="PRO_5016430520" evidence="3">
    <location>
        <begin position="27"/>
        <end position="643"/>
    </location>
</feature>
<dbReference type="AlphaFoldDB" id="A0A317FHH8"/>
<organism evidence="5 6">
    <name type="scientific">Falsiroseomonas bella</name>
    <dbReference type="NCBI Taxonomy" id="2184016"/>
    <lineage>
        <taxon>Bacteria</taxon>
        <taxon>Pseudomonadati</taxon>
        <taxon>Pseudomonadota</taxon>
        <taxon>Alphaproteobacteria</taxon>
        <taxon>Acetobacterales</taxon>
        <taxon>Roseomonadaceae</taxon>
        <taxon>Falsiroseomonas</taxon>
    </lineage>
</organism>
<dbReference type="Pfam" id="PF00496">
    <property type="entry name" value="SBP_bac_5"/>
    <property type="match status" value="1"/>
</dbReference>
<dbReference type="OrthoDB" id="9803988at2"/>
<dbReference type="Gene3D" id="3.40.190.10">
    <property type="entry name" value="Periplasmic binding protein-like II"/>
    <property type="match status" value="1"/>
</dbReference>
<comment type="subcellular location">
    <subcellularLocation>
        <location evidence="1">Periplasm</location>
    </subcellularLocation>
</comment>
<dbReference type="InterPro" id="IPR000914">
    <property type="entry name" value="SBP_5_dom"/>
</dbReference>
<evidence type="ECO:0000256" key="3">
    <source>
        <dbReference type="SAM" id="SignalP"/>
    </source>
</evidence>
<protein>
    <submittedName>
        <fullName evidence="5">Peptide ABC transporter</fullName>
    </submittedName>
</protein>
<dbReference type="SUPFAM" id="SSF53850">
    <property type="entry name" value="Periplasmic binding protein-like II"/>
    <property type="match status" value="1"/>
</dbReference>
<name>A0A317FHH8_9PROT</name>
<dbReference type="Proteomes" id="UP000245765">
    <property type="component" value="Unassembled WGS sequence"/>
</dbReference>
<feature type="domain" description="Solute-binding protein family 5" evidence="4">
    <location>
        <begin position="103"/>
        <end position="519"/>
    </location>
</feature>
<evidence type="ECO:0000256" key="2">
    <source>
        <dbReference type="ARBA" id="ARBA00005695"/>
    </source>
</evidence>
<gene>
    <name evidence="5" type="ORF">DFH01_09440</name>
</gene>
<proteinExistence type="inferred from homology"/>
<accession>A0A317FHH8</accession>
<comment type="caution">
    <text evidence="5">The sequence shown here is derived from an EMBL/GenBank/DDBJ whole genome shotgun (WGS) entry which is preliminary data.</text>
</comment>
<dbReference type="PANTHER" id="PTHR30290">
    <property type="entry name" value="PERIPLASMIC BINDING COMPONENT OF ABC TRANSPORTER"/>
    <property type="match status" value="1"/>
</dbReference>
<dbReference type="GO" id="GO:0015833">
    <property type="term" value="P:peptide transport"/>
    <property type="evidence" value="ECO:0007669"/>
    <property type="project" value="TreeGrafter"/>
</dbReference>
<keyword evidence="6" id="KW-1185">Reference proteome</keyword>
<dbReference type="Gene3D" id="3.10.105.10">
    <property type="entry name" value="Dipeptide-binding Protein, Domain 3"/>
    <property type="match status" value="1"/>
</dbReference>
<evidence type="ECO:0000313" key="6">
    <source>
        <dbReference type="Proteomes" id="UP000245765"/>
    </source>
</evidence>
<sequence>MTPRRSLLSLSVGCALALGLVAPVAAQNAHEAPSLAQRVGRGELPPLAQRIGSQPEVITPLERVGTYGGRLRFGLRGSSDHNHILRVVGPQGLVRWDQQYTRIVPNVARSFEVSDDARVFTFHLRQGMRWSDGTPFTADDVLFNMEDVVLAGALAPTPPRYRAGGQNVRVEKLDAHTVRFTFAEPYGDFLAELASPLGQHPVLYAKHYCSQFLPKYNPNVADLVRAANAADWQNLFMARCGDIEIPSRWGNPERPTLDPWVVREPYVGGATRVVMVRNPYFWQVDTAGNQLPYIDELFAPIAQDVQSLVLEAIAGRIDFQIRHLDAPSNRPVLAQNRDRGGYRFVEASSVGGTNMVINLNLTHRDPEWRRLFNTRDFRVALSLGMDRKAVIETALLGEGEPWQNGPFENHPNFHRRLATQYLDYNQAEANRLLDGLGLRRGPDGIRLLPSGKPLRFKVDVIPTLQPEQVDMLQLISQQWRRIGVAMDVNPLERTFFYQRTSEGNEHDAAVWGGQASWVPGEIPQQIVPVHHDSRWGIPWVQWYRSGGAQGEEPPASVRERMRLYDQARATVDPDARRALMIRVADIAAEEFEVFSVSKALPTYGIVSTGLGNVPQAMPSSWYYPTPAPTLPQAWFWATPQRGR</sequence>
<keyword evidence="3" id="KW-0732">Signal</keyword>
<evidence type="ECO:0000313" key="5">
    <source>
        <dbReference type="EMBL" id="PWS37088.1"/>
    </source>
</evidence>